<dbReference type="AlphaFoldDB" id="S3D6V7"/>
<dbReference type="GeneID" id="19466288"/>
<dbReference type="SUPFAM" id="SSF55931">
    <property type="entry name" value="Glutamine synthetase/guanido kinase"/>
    <property type="match status" value="1"/>
</dbReference>
<sequence>MANFDGYVRTGTDAAGSWVGFGTENRDLPVRKISDQHWEFCMLDSISNPYLFSAAILLAGLSGLDQKTELVWTDCHVFPNALDDGERANYQIDKRMPASLTQLEECFLEHEQVCTNGIFQNETENEITNNTANRHHPNPHKQHNSLCYNAAERDAMTNVTLIEAKQYIEIYESLLKIIGKMDSVLRGVRRFERRTTRHGMNRAAEFEDILINFREMRVEADEHFDWAFGEAGRQVNVGDDASCAEAAMLNLVAVKLMEQVNVVVYLSFPNSLWV</sequence>
<dbReference type="PANTHER" id="PTHR43785">
    <property type="entry name" value="GAMMA-GLUTAMYLPUTRESCINE SYNTHETASE"/>
    <property type="match status" value="1"/>
</dbReference>
<proteinExistence type="inferred from homology"/>
<reference evidence="4 5" key="1">
    <citation type="journal article" date="2013" name="BMC Genomics">
        <title>Genomics-driven discovery of the pneumocandin biosynthetic gene cluster in the fungus Glarea lozoyensis.</title>
        <authorList>
            <person name="Chen L."/>
            <person name="Yue Q."/>
            <person name="Zhang X."/>
            <person name="Xiang M."/>
            <person name="Wang C."/>
            <person name="Li S."/>
            <person name="Che Y."/>
            <person name="Ortiz-Lopez F.J."/>
            <person name="Bills G.F."/>
            <person name="Liu X."/>
            <person name="An Z."/>
        </authorList>
    </citation>
    <scope>NUCLEOTIDE SEQUENCE [LARGE SCALE GENOMIC DNA]</scope>
    <source>
        <strain evidence="5">ATCC 20868 / MF5171</strain>
    </source>
</reference>
<comment type="similarity">
    <text evidence="2">Belongs to the glutamine synthetase family.</text>
</comment>
<dbReference type="Proteomes" id="UP000016922">
    <property type="component" value="Unassembled WGS sequence"/>
</dbReference>
<dbReference type="KEGG" id="glz:GLAREA_07235"/>
<dbReference type="GO" id="GO:0004356">
    <property type="term" value="F:glutamine synthetase activity"/>
    <property type="evidence" value="ECO:0007669"/>
    <property type="project" value="InterPro"/>
</dbReference>
<keyword evidence="4" id="KW-0418">Kinase</keyword>
<dbReference type="RefSeq" id="XP_008079374.1">
    <property type="nucleotide sequence ID" value="XM_008081183.1"/>
</dbReference>
<dbReference type="HOGENOM" id="CLU_1015816_0_0_1"/>
<dbReference type="EMBL" id="KE145357">
    <property type="protein sequence ID" value="EPE34222.1"/>
    <property type="molecule type" value="Genomic_DNA"/>
</dbReference>
<evidence type="ECO:0000256" key="2">
    <source>
        <dbReference type="RuleBase" id="RU000384"/>
    </source>
</evidence>
<dbReference type="Pfam" id="PF00120">
    <property type="entry name" value="Gln-synt_C"/>
    <property type="match status" value="1"/>
</dbReference>
<feature type="domain" description="GS catalytic" evidence="3">
    <location>
        <begin position="14"/>
        <end position="121"/>
    </location>
</feature>
<dbReference type="PANTHER" id="PTHR43785:SF2">
    <property type="entry name" value="TYPE-1 GLUTAMINE SYNTHETASE 1"/>
    <property type="match status" value="1"/>
</dbReference>
<name>S3D6V7_GLAL2</name>
<evidence type="ECO:0000259" key="3">
    <source>
        <dbReference type="Pfam" id="PF00120"/>
    </source>
</evidence>
<keyword evidence="4" id="KW-0808">Transferase</keyword>
<dbReference type="OrthoDB" id="3364440at2759"/>
<dbReference type="InterPro" id="IPR014746">
    <property type="entry name" value="Gln_synth/guanido_kin_cat_dom"/>
</dbReference>
<dbReference type="Gene3D" id="3.30.590.10">
    <property type="entry name" value="Glutamine synthetase/guanido kinase, catalytic domain"/>
    <property type="match status" value="1"/>
</dbReference>
<dbReference type="STRING" id="1116229.S3D6V7"/>
<evidence type="ECO:0000313" key="4">
    <source>
        <dbReference type="EMBL" id="EPE34222.1"/>
    </source>
</evidence>
<dbReference type="GO" id="GO:0016301">
    <property type="term" value="F:kinase activity"/>
    <property type="evidence" value="ECO:0007669"/>
    <property type="project" value="UniProtKB-KW"/>
</dbReference>
<accession>S3D6V7</accession>
<keyword evidence="1" id="KW-0436">Ligase</keyword>
<protein>
    <submittedName>
        <fullName evidence="4">Glutamine synthetase/guanido kinase</fullName>
    </submittedName>
</protein>
<dbReference type="InterPro" id="IPR008146">
    <property type="entry name" value="Gln_synth_cat_dom"/>
</dbReference>
<keyword evidence="5" id="KW-1185">Reference proteome</keyword>
<evidence type="ECO:0000256" key="1">
    <source>
        <dbReference type="ARBA" id="ARBA00022598"/>
    </source>
</evidence>
<gene>
    <name evidence="4" type="ORF">GLAREA_07235</name>
</gene>
<organism evidence="4 5">
    <name type="scientific">Glarea lozoyensis (strain ATCC 20868 / MF5171)</name>
    <dbReference type="NCBI Taxonomy" id="1116229"/>
    <lineage>
        <taxon>Eukaryota</taxon>
        <taxon>Fungi</taxon>
        <taxon>Dikarya</taxon>
        <taxon>Ascomycota</taxon>
        <taxon>Pezizomycotina</taxon>
        <taxon>Leotiomycetes</taxon>
        <taxon>Helotiales</taxon>
        <taxon>Helotiaceae</taxon>
        <taxon>Glarea</taxon>
    </lineage>
</organism>
<evidence type="ECO:0000313" key="5">
    <source>
        <dbReference type="Proteomes" id="UP000016922"/>
    </source>
</evidence>